<dbReference type="AlphaFoldDB" id="A0A0E9SJZ5"/>
<feature type="signal peptide" evidence="1">
    <location>
        <begin position="1"/>
        <end position="15"/>
    </location>
</feature>
<organism evidence="2">
    <name type="scientific">Anguilla anguilla</name>
    <name type="common">European freshwater eel</name>
    <name type="synonym">Muraena anguilla</name>
    <dbReference type="NCBI Taxonomy" id="7936"/>
    <lineage>
        <taxon>Eukaryota</taxon>
        <taxon>Metazoa</taxon>
        <taxon>Chordata</taxon>
        <taxon>Craniata</taxon>
        <taxon>Vertebrata</taxon>
        <taxon>Euteleostomi</taxon>
        <taxon>Actinopterygii</taxon>
        <taxon>Neopterygii</taxon>
        <taxon>Teleostei</taxon>
        <taxon>Anguilliformes</taxon>
        <taxon>Anguillidae</taxon>
        <taxon>Anguilla</taxon>
    </lineage>
</organism>
<accession>A0A0E9SJZ5</accession>
<feature type="chain" id="PRO_5012204222" description="Secreted protein" evidence="1">
    <location>
        <begin position="16"/>
        <end position="69"/>
    </location>
</feature>
<proteinExistence type="predicted"/>
<reference evidence="2" key="1">
    <citation type="submission" date="2014-11" db="EMBL/GenBank/DDBJ databases">
        <authorList>
            <person name="Amaro Gonzalez C."/>
        </authorList>
    </citation>
    <scope>NUCLEOTIDE SEQUENCE</scope>
</reference>
<sequence length="69" mass="7814">MLSFAFCLFLSSALSLNLYLPINLSHSPSLSLLLSVKNTFLEDPAVAMFLIPCFKMTKTDFSCDCYYIY</sequence>
<name>A0A0E9SJZ5_ANGAN</name>
<dbReference type="EMBL" id="GBXM01066863">
    <property type="protein sequence ID" value="JAH41714.1"/>
    <property type="molecule type" value="Transcribed_RNA"/>
</dbReference>
<evidence type="ECO:0000256" key="1">
    <source>
        <dbReference type="SAM" id="SignalP"/>
    </source>
</evidence>
<keyword evidence="1" id="KW-0732">Signal</keyword>
<protein>
    <recommendedName>
        <fullName evidence="3">Secreted protein</fullName>
    </recommendedName>
</protein>
<reference evidence="2" key="2">
    <citation type="journal article" date="2015" name="Fish Shellfish Immunol.">
        <title>Early steps in the European eel (Anguilla anguilla)-Vibrio vulnificus interaction in the gills: Role of the RtxA13 toxin.</title>
        <authorList>
            <person name="Callol A."/>
            <person name="Pajuelo D."/>
            <person name="Ebbesson L."/>
            <person name="Teles M."/>
            <person name="MacKenzie S."/>
            <person name="Amaro C."/>
        </authorList>
    </citation>
    <scope>NUCLEOTIDE SEQUENCE</scope>
</reference>
<evidence type="ECO:0000313" key="2">
    <source>
        <dbReference type="EMBL" id="JAH41714.1"/>
    </source>
</evidence>
<evidence type="ECO:0008006" key="3">
    <source>
        <dbReference type="Google" id="ProtNLM"/>
    </source>
</evidence>